<accession>A0A180FZX3</accession>
<evidence type="ECO:0000313" key="10">
    <source>
        <dbReference type="EMBL" id="OAV85709.1"/>
    </source>
</evidence>
<reference evidence="11 12" key="3">
    <citation type="journal article" date="2017" name="G3 (Bethesda)">
        <title>Comparative analysis highlights variable genome content of wheat rusts and divergence of the mating loci.</title>
        <authorList>
            <person name="Cuomo C.A."/>
            <person name="Bakkeren G."/>
            <person name="Khalil H.B."/>
            <person name="Panwar V."/>
            <person name="Joly D."/>
            <person name="Linning R."/>
            <person name="Sakthikumar S."/>
            <person name="Song X."/>
            <person name="Adiconis X."/>
            <person name="Fan L."/>
            <person name="Goldberg J.M."/>
            <person name="Levin J.Z."/>
            <person name="Young S."/>
            <person name="Zeng Q."/>
            <person name="Anikster Y."/>
            <person name="Bruce M."/>
            <person name="Wang M."/>
            <person name="Yin C."/>
            <person name="McCallum B."/>
            <person name="Szabo L.J."/>
            <person name="Hulbert S."/>
            <person name="Chen X."/>
            <person name="Fellers J.P."/>
        </authorList>
    </citation>
    <scope>NUCLEOTIDE SEQUENCE</scope>
    <source>
        <strain evidence="12">Isolate 1-1 / race 1 (BBBD)</strain>
        <strain evidence="11">isolate 1-1 / race 1 (BBBD)</strain>
    </source>
</reference>
<name>A0A180FZX3_PUCT1</name>
<dbReference type="OrthoDB" id="2507659at2759"/>
<protein>
    <submittedName>
        <fullName evidence="10 11">Uncharacterized protein</fullName>
    </submittedName>
</protein>
<reference evidence="10" key="1">
    <citation type="submission" date="2009-11" db="EMBL/GenBank/DDBJ databases">
        <authorList>
            <consortium name="The Broad Institute Genome Sequencing Platform"/>
            <person name="Ward D."/>
            <person name="Feldgarden M."/>
            <person name="Earl A."/>
            <person name="Young S.K."/>
            <person name="Zeng Q."/>
            <person name="Koehrsen M."/>
            <person name="Alvarado L."/>
            <person name="Berlin A."/>
            <person name="Bochicchio J."/>
            <person name="Borenstein D."/>
            <person name="Chapman S.B."/>
            <person name="Chen Z."/>
            <person name="Engels R."/>
            <person name="Freedman E."/>
            <person name="Gellesch M."/>
            <person name="Goldberg J."/>
            <person name="Griggs A."/>
            <person name="Gujja S."/>
            <person name="Heilman E."/>
            <person name="Heiman D."/>
            <person name="Hepburn T."/>
            <person name="Howarth C."/>
            <person name="Jen D."/>
            <person name="Larson L."/>
            <person name="Lewis B."/>
            <person name="Mehta T."/>
            <person name="Park D."/>
            <person name="Pearson M."/>
            <person name="Roberts A."/>
            <person name="Saif S."/>
            <person name="Shea T."/>
            <person name="Shenoy N."/>
            <person name="Sisk P."/>
            <person name="Stolte C."/>
            <person name="Sykes S."/>
            <person name="Thomson T."/>
            <person name="Walk T."/>
            <person name="White J."/>
            <person name="Yandava C."/>
            <person name="Izard J."/>
            <person name="Baranova O.V."/>
            <person name="Blanton J.M."/>
            <person name="Tanner A.C."/>
            <person name="Dewhirst F.E."/>
            <person name="Haas B."/>
            <person name="Nusbaum C."/>
            <person name="Birren B."/>
        </authorList>
    </citation>
    <scope>NUCLEOTIDE SEQUENCE [LARGE SCALE GENOMIC DNA]</scope>
    <source>
        <strain evidence="10">1-1 BBBD Race 1</strain>
    </source>
</reference>
<organism evidence="10">
    <name type="scientific">Puccinia triticina (isolate 1-1 / race 1 (BBBD))</name>
    <name type="common">Brown leaf rust fungus</name>
    <dbReference type="NCBI Taxonomy" id="630390"/>
    <lineage>
        <taxon>Eukaryota</taxon>
        <taxon>Fungi</taxon>
        <taxon>Dikarya</taxon>
        <taxon>Basidiomycota</taxon>
        <taxon>Pucciniomycotina</taxon>
        <taxon>Pucciniomycetes</taxon>
        <taxon>Pucciniales</taxon>
        <taxon>Pucciniaceae</taxon>
        <taxon>Puccinia</taxon>
    </lineage>
</organism>
<keyword evidence="7" id="KW-0482">Metalloprotease</keyword>
<evidence type="ECO:0000256" key="3">
    <source>
        <dbReference type="ARBA" id="ARBA00022723"/>
    </source>
</evidence>
<evidence type="ECO:0000256" key="6">
    <source>
        <dbReference type="ARBA" id="ARBA00022833"/>
    </source>
</evidence>
<dbReference type="Proteomes" id="UP000005240">
    <property type="component" value="Unassembled WGS sequence"/>
</dbReference>
<dbReference type="GO" id="GO:0004222">
    <property type="term" value="F:metalloendopeptidase activity"/>
    <property type="evidence" value="ECO:0007669"/>
    <property type="project" value="InterPro"/>
</dbReference>
<reference evidence="10" key="2">
    <citation type="submission" date="2016-05" db="EMBL/GenBank/DDBJ databases">
        <title>Comparative analysis highlights variable genome content of wheat rusts and divergence of the mating loci.</title>
        <authorList>
            <person name="Cuomo C.A."/>
            <person name="Bakkeren G."/>
            <person name="Szabo L."/>
            <person name="Khalil H."/>
            <person name="Joly D."/>
            <person name="Goldberg J."/>
            <person name="Young S."/>
            <person name="Zeng Q."/>
            <person name="Fellers J."/>
        </authorList>
    </citation>
    <scope>NUCLEOTIDE SEQUENCE [LARGE SCALE GENOMIC DNA]</scope>
    <source>
        <strain evidence="10">1-1 BBBD Race 1</strain>
    </source>
</reference>
<dbReference type="GO" id="GO:0031012">
    <property type="term" value="C:extracellular matrix"/>
    <property type="evidence" value="ECO:0007669"/>
    <property type="project" value="InterPro"/>
</dbReference>
<dbReference type="EMBL" id="ADAS02002926">
    <property type="protein sequence ID" value="OAV85709.1"/>
    <property type="molecule type" value="Genomic_DNA"/>
</dbReference>
<keyword evidence="8" id="KW-0865">Zymogen</keyword>
<feature type="region of interest" description="Disordered" evidence="9">
    <location>
        <begin position="106"/>
        <end position="145"/>
    </location>
</feature>
<evidence type="ECO:0000256" key="9">
    <source>
        <dbReference type="SAM" id="MobiDB-lite"/>
    </source>
</evidence>
<dbReference type="VEuPathDB" id="FungiDB:PTTG_30327"/>
<feature type="region of interest" description="Disordered" evidence="9">
    <location>
        <begin position="1"/>
        <end position="93"/>
    </location>
</feature>
<keyword evidence="2" id="KW-0645">Protease</keyword>
<dbReference type="AlphaFoldDB" id="A0A180FZX3"/>
<keyword evidence="4" id="KW-0732">Signal</keyword>
<proteinExistence type="predicted"/>
<evidence type="ECO:0000256" key="7">
    <source>
        <dbReference type="ARBA" id="ARBA00023049"/>
    </source>
</evidence>
<dbReference type="PROSITE" id="PS00546">
    <property type="entry name" value="CYSTEINE_SWITCH"/>
    <property type="match status" value="1"/>
</dbReference>
<keyword evidence="5" id="KW-0378">Hydrolase</keyword>
<keyword evidence="6" id="KW-0862">Zinc</keyword>
<evidence type="ECO:0000313" key="11">
    <source>
        <dbReference type="EnsemblFungi" id="PTTG_30327-t43_1-p1"/>
    </source>
</evidence>
<dbReference type="GO" id="GO:0008270">
    <property type="term" value="F:zinc ion binding"/>
    <property type="evidence" value="ECO:0007669"/>
    <property type="project" value="InterPro"/>
</dbReference>
<reference evidence="11" key="4">
    <citation type="submission" date="2025-05" db="UniProtKB">
        <authorList>
            <consortium name="EnsemblFungi"/>
        </authorList>
    </citation>
    <scope>IDENTIFICATION</scope>
    <source>
        <strain evidence="11">isolate 1-1 / race 1 (BBBD)</strain>
    </source>
</reference>
<dbReference type="InterPro" id="IPR021158">
    <property type="entry name" value="Pept_M10A_Zn_BS"/>
</dbReference>
<evidence type="ECO:0000256" key="2">
    <source>
        <dbReference type="ARBA" id="ARBA00022670"/>
    </source>
</evidence>
<evidence type="ECO:0000313" key="12">
    <source>
        <dbReference type="Proteomes" id="UP000005240"/>
    </source>
</evidence>
<evidence type="ECO:0000256" key="8">
    <source>
        <dbReference type="ARBA" id="ARBA00023145"/>
    </source>
</evidence>
<evidence type="ECO:0000256" key="1">
    <source>
        <dbReference type="ARBA" id="ARBA00001947"/>
    </source>
</evidence>
<keyword evidence="3" id="KW-0479">Metal-binding</keyword>
<evidence type="ECO:0000256" key="4">
    <source>
        <dbReference type="ARBA" id="ARBA00022729"/>
    </source>
</evidence>
<dbReference type="EnsemblFungi" id="PTTG_30327-t43_1">
    <property type="protein sequence ID" value="PTTG_30327-t43_1-p1"/>
    <property type="gene ID" value="PTTG_30327"/>
</dbReference>
<gene>
    <name evidence="10" type="ORF">PTTG_30327</name>
</gene>
<feature type="compositionally biased region" description="Basic and acidic residues" evidence="9">
    <location>
        <begin position="110"/>
        <end position="129"/>
    </location>
</feature>
<dbReference type="GO" id="GO:0006508">
    <property type="term" value="P:proteolysis"/>
    <property type="evidence" value="ECO:0007669"/>
    <property type="project" value="UniProtKB-KW"/>
</dbReference>
<sequence>MQELDEAWQNDKSYTEPPFGGEALMSVNAKGKRKRASPITESLANRTSKRTRSATSRPYGGSTFVALPHYPRVHSSSKAETRAGPCTNLDTSSQHSYMLRLRKNSLYHTSKKEPTTESDKDVGSDDTIRGGKARGRVLHSPVDDKDFPRISPDELDLVRRTILHTILPSWIDRVPRNLGSASHGSLKAAEWILLYKVYYTITLIPLWVTSHKSAATTATKQRISRLFESTTTPSQVAHFLTLPKISVRDLGKLDSLILKYRRCLQDGWPGALSKPNLHLKQHFSEVIKRFGPPRCGDPDLWRATKLPKPQLTAYNTSI</sequence>
<comment type="cofactor">
    <cofactor evidence="1">
        <name>Zn(2+)</name>
        <dbReference type="ChEBI" id="CHEBI:29105"/>
    </cofactor>
</comment>
<dbReference type="STRING" id="630390.A0A180FZX3"/>
<keyword evidence="12" id="KW-1185">Reference proteome</keyword>
<evidence type="ECO:0000256" key="5">
    <source>
        <dbReference type="ARBA" id="ARBA00022801"/>
    </source>
</evidence>